<organism evidence="2 4">
    <name type="scientific">Pseudomonas grimontii</name>
    <dbReference type="NCBI Taxonomy" id="129847"/>
    <lineage>
        <taxon>Bacteria</taxon>
        <taxon>Pseudomonadati</taxon>
        <taxon>Pseudomonadota</taxon>
        <taxon>Gammaproteobacteria</taxon>
        <taxon>Pseudomonadales</taxon>
        <taxon>Pseudomonadaceae</taxon>
        <taxon>Pseudomonas</taxon>
    </lineage>
</organism>
<reference evidence="2 4" key="2">
    <citation type="submission" date="2019-06" db="EMBL/GenBank/DDBJ databases">
        <title>Pseudomonas bimorpha sp. nov. isolated from bovine raw milk and skim milk concentrate.</title>
        <authorList>
            <person name="Hofmann K."/>
            <person name="Huptas C."/>
            <person name="Doll E."/>
            <person name="Scherer S."/>
            <person name="Wenning M."/>
        </authorList>
    </citation>
    <scope>NUCLEOTIDE SEQUENCE [LARGE SCALE GENOMIC DNA]</scope>
    <source>
        <strain evidence="2 4">DSM 17515</strain>
    </source>
</reference>
<dbReference type="Proteomes" id="UP000198740">
    <property type="component" value="Unassembled WGS sequence"/>
</dbReference>
<dbReference type="Proteomes" id="UP000317267">
    <property type="component" value="Unassembled WGS sequence"/>
</dbReference>
<protein>
    <submittedName>
        <fullName evidence="2">Uncharacterized protein</fullName>
    </submittedName>
</protein>
<evidence type="ECO:0000313" key="4">
    <source>
        <dbReference type="Proteomes" id="UP000317267"/>
    </source>
</evidence>
<dbReference type="EMBL" id="FNKM01000002">
    <property type="protein sequence ID" value="SDR26738.1"/>
    <property type="molecule type" value="Genomic_DNA"/>
</dbReference>
<comment type="caution">
    <text evidence="2">The sequence shown here is derived from an EMBL/GenBank/DDBJ whole genome shotgun (WGS) entry which is preliminary data.</text>
</comment>
<reference evidence="1 3" key="1">
    <citation type="submission" date="2016-10" db="EMBL/GenBank/DDBJ databases">
        <authorList>
            <person name="Varghese N."/>
            <person name="Submissions S."/>
        </authorList>
    </citation>
    <scope>NUCLEOTIDE SEQUENCE [LARGE SCALE GENOMIC DNA]</scope>
    <source>
        <strain evidence="1 3">BS2976</strain>
    </source>
</reference>
<evidence type="ECO:0000313" key="2">
    <source>
        <dbReference type="EMBL" id="TWR59579.1"/>
    </source>
</evidence>
<name>A0A1H1HNL4_9PSED</name>
<dbReference type="OrthoDB" id="9942020at2"/>
<proteinExistence type="predicted"/>
<dbReference type="EMBL" id="VFES01000024">
    <property type="protein sequence ID" value="TWR59579.1"/>
    <property type="molecule type" value="Genomic_DNA"/>
</dbReference>
<dbReference type="RefSeq" id="WP_090405172.1">
    <property type="nucleotide sequence ID" value="NZ_FNKM01000002.1"/>
</dbReference>
<evidence type="ECO:0000313" key="3">
    <source>
        <dbReference type="Proteomes" id="UP000198740"/>
    </source>
</evidence>
<keyword evidence="3" id="KW-1185">Reference proteome</keyword>
<accession>A0A1H1HNL4</accession>
<evidence type="ECO:0000313" key="1">
    <source>
        <dbReference type="EMBL" id="SDR26738.1"/>
    </source>
</evidence>
<gene>
    <name evidence="2" type="ORF">FIV39_27830</name>
    <name evidence="1" type="ORF">SAMN04490186_4553</name>
</gene>
<dbReference type="AlphaFoldDB" id="A0A1H1HNL4"/>
<sequence length="140" mass="15481">MSITSQKPKNKSTVAIQYLKGEVHHEDFTAKVFSIELINGKWRMFGSKIDAGGTTYKIQLDIPETYKKGVYKLQDHPGIAITYSTTHLEDPLLKYVGQGLLDLIEVDADNRHVSGGLAGGITKEDGDGRVFTVDFLFSFG</sequence>